<name>A0A165K6R1_EXIGL</name>
<dbReference type="Pfam" id="PF20415">
    <property type="entry name" value="DUF6699"/>
    <property type="match status" value="1"/>
</dbReference>
<dbReference type="EMBL" id="KV425950">
    <property type="protein sequence ID" value="KZV95881.1"/>
    <property type="molecule type" value="Genomic_DNA"/>
</dbReference>
<proteinExistence type="predicted"/>
<dbReference type="InParanoid" id="A0A165K6R1"/>
<dbReference type="InterPro" id="IPR046522">
    <property type="entry name" value="DUF6699"/>
</dbReference>
<reference evidence="2 3" key="1">
    <citation type="journal article" date="2016" name="Mol. Biol. Evol.">
        <title>Comparative Genomics of Early-Diverging Mushroom-Forming Fungi Provides Insights into the Origins of Lignocellulose Decay Capabilities.</title>
        <authorList>
            <person name="Nagy L.G."/>
            <person name="Riley R."/>
            <person name="Tritt A."/>
            <person name="Adam C."/>
            <person name="Daum C."/>
            <person name="Floudas D."/>
            <person name="Sun H."/>
            <person name="Yadav J.S."/>
            <person name="Pangilinan J."/>
            <person name="Larsson K.H."/>
            <person name="Matsuura K."/>
            <person name="Barry K."/>
            <person name="Labutti K."/>
            <person name="Kuo R."/>
            <person name="Ohm R.A."/>
            <person name="Bhattacharya S.S."/>
            <person name="Shirouzu T."/>
            <person name="Yoshinaga Y."/>
            <person name="Martin F.M."/>
            <person name="Grigoriev I.V."/>
            <person name="Hibbett D.S."/>
        </authorList>
    </citation>
    <scope>NUCLEOTIDE SEQUENCE [LARGE SCALE GENOMIC DNA]</scope>
    <source>
        <strain evidence="2 3">HHB12029</strain>
    </source>
</reference>
<accession>A0A165K6R1</accession>
<gene>
    <name evidence="2" type="ORF">EXIGLDRAFT_734369</name>
</gene>
<evidence type="ECO:0000259" key="1">
    <source>
        <dbReference type="Pfam" id="PF20415"/>
    </source>
</evidence>
<evidence type="ECO:0000313" key="3">
    <source>
        <dbReference type="Proteomes" id="UP000077266"/>
    </source>
</evidence>
<keyword evidence="3" id="KW-1185">Reference proteome</keyword>
<feature type="domain" description="DUF6699" evidence="1">
    <location>
        <begin position="37"/>
        <end position="120"/>
    </location>
</feature>
<dbReference type="AlphaFoldDB" id="A0A165K6R1"/>
<organism evidence="2 3">
    <name type="scientific">Exidia glandulosa HHB12029</name>
    <dbReference type="NCBI Taxonomy" id="1314781"/>
    <lineage>
        <taxon>Eukaryota</taxon>
        <taxon>Fungi</taxon>
        <taxon>Dikarya</taxon>
        <taxon>Basidiomycota</taxon>
        <taxon>Agaricomycotina</taxon>
        <taxon>Agaricomycetes</taxon>
        <taxon>Auriculariales</taxon>
        <taxon>Exidiaceae</taxon>
        <taxon>Exidia</taxon>
    </lineage>
</organism>
<evidence type="ECO:0000313" key="2">
    <source>
        <dbReference type="EMBL" id="KZV95881.1"/>
    </source>
</evidence>
<protein>
    <recommendedName>
        <fullName evidence="1">DUF6699 domain-containing protein</fullName>
    </recommendedName>
</protein>
<sequence>MEPPCPPAPRMRTIPLPALVDAAPLLVHRVLSSGQVVYDVSSTPGGASFSTSGRPLNEAELKAATRPSLLRVSLEIQIATFARLAPVHLTASPGPNGCITIRDVLSAVHNALQSSIPCAHRHGSRACSFCSIRRADVLPHKLWKVRVERAAGKTDTLVVFLLPP</sequence>
<dbReference type="Proteomes" id="UP000077266">
    <property type="component" value="Unassembled WGS sequence"/>
</dbReference>